<evidence type="ECO:0000313" key="2">
    <source>
        <dbReference type="EMBL" id="MPC12599.1"/>
    </source>
</evidence>
<accession>A0A5B7CSZ7</accession>
<evidence type="ECO:0000313" key="3">
    <source>
        <dbReference type="Proteomes" id="UP000324222"/>
    </source>
</evidence>
<proteinExistence type="predicted"/>
<protein>
    <submittedName>
        <fullName evidence="2">Uncharacterized protein</fullName>
    </submittedName>
</protein>
<reference evidence="2 3" key="1">
    <citation type="submission" date="2019-05" db="EMBL/GenBank/DDBJ databases">
        <title>Another draft genome of Portunus trituberculatus and its Hox gene families provides insights of decapod evolution.</title>
        <authorList>
            <person name="Jeong J.-H."/>
            <person name="Song I."/>
            <person name="Kim S."/>
            <person name="Choi T."/>
            <person name="Kim D."/>
            <person name="Ryu S."/>
            <person name="Kim W."/>
        </authorList>
    </citation>
    <scope>NUCLEOTIDE SEQUENCE [LARGE SCALE GENOMIC DNA]</scope>
    <source>
        <tissue evidence="2">Muscle</tissue>
    </source>
</reference>
<evidence type="ECO:0000256" key="1">
    <source>
        <dbReference type="SAM" id="MobiDB-lite"/>
    </source>
</evidence>
<name>A0A5B7CSZ7_PORTR</name>
<dbReference type="EMBL" id="VSRR010000225">
    <property type="protein sequence ID" value="MPC12599.1"/>
    <property type="molecule type" value="Genomic_DNA"/>
</dbReference>
<organism evidence="2 3">
    <name type="scientific">Portunus trituberculatus</name>
    <name type="common">Swimming crab</name>
    <name type="synonym">Neptunus trituberculatus</name>
    <dbReference type="NCBI Taxonomy" id="210409"/>
    <lineage>
        <taxon>Eukaryota</taxon>
        <taxon>Metazoa</taxon>
        <taxon>Ecdysozoa</taxon>
        <taxon>Arthropoda</taxon>
        <taxon>Crustacea</taxon>
        <taxon>Multicrustacea</taxon>
        <taxon>Malacostraca</taxon>
        <taxon>Eumalacostraca</taxon>
        <taxon>Eucarida</taxon>
        <taxon>Decapoda</taxon>
        <taxon>Pleocyemata</taxon>
        <taxon>Brachyura</taxon>
        <taxon>Eubrachyura</taxon>
        <taxon>Portunoidea</taxon>
        <taxon>Portunidae</taxon>
        <taxon>Portuninae</taxon>
        <taxon>Portunus</taxon>
    </lineage>
</organism>
<dbReference type="AlphaFoldDB" id="A0A5B7CSZ7"/>
<gene>
    <name evidence="2" type="ORF">E2C01_005302</name>
</gene>
<sequence length="61" mass="6405">MTLFTTGTGRVRPLRPQGPAGMTLPGPTPSRTGTLLAHSRLAPPSLRCPDPVLLVGGRHVH</sequence>
<keyword evidence="3" id="KW-1185">Reference proteome</keyword>
<dbReference type="Proteomes" id="UP000324222">
    <property type="component" value="Unassembled WGS sequence"/>
</dbReference>
<feature type="region of interest" description="Disordered" evidence="1">
    <location>
        <begin position="1"/>
        <end position="35"/>
    </location>
</feature>
<comment type="caution">
    <text evidence="2">The sequence shown here is derived from an EMBL/GenBank/DDBJ whole genome shotgun (WGS) entry which is preliminary data.</text>
</comment>